<proteinExistence type="predicted"/>
<dbReference type="Pfam" id="PF00481">
    <property type="entry name" value="PP2C"/>
    <property type="match status" value="1"/>
</dbReference>
<dbReference type="SUPFAM" id="SSF81606">
    <property type="entry name" value="PP2C-like"/>
    <property type="match status" value="1"/>
</dbReference>
<evidence type="ECO:0000313" key="4">
    <source>
        <dbReference type="Proteomes" id="UP001610334"/>
    </source>
</evidence>
<dbReference type="CDD" id="cd00143">
    <property type="entry name" value="PP2Cc"/>
    <property type="match status" value="1"/>
</dbReference>
<reference evidence="3 4" key="1">
    <citation type="submission" date="2024-07" db="EMBL/GenBank/DDBJ databases">
        <title>Section-level genome sequencing and comparative genomics of Aspergillus sections Usti and Cavernicolus.</title>
        <authorList>
            <consortium name="Lawrence Berkeley National Laboratory"/>
            <person name="Nybo J.L."/>
            <person name="Vesth T.C."/>
            <person name="Theobald S."/>
            <person name="Frisvad J.C."/>
            <person name="Larsen T.O."/>
            <person name="Kjaerboelling I."/>
            <person name="Rothschild-Mancinelli K."/>
            <person name="Lyhne E.K."/>
            <person name="Kogle M.E."/>
            <person name="Barry K."/>
            <person name="Clum A."/>
            <person name="Na H."/>
            <person name="Ledsgaard L."/>
            <person name="Lin J."/>
            <person name="Lipzen A."/>
            <person name="Kuo A."/>
            <person name="Riley R."/>
            <person name="Mondo S."/>
            <person name="Labutti K."/>
            <person name="Haridas S."/>
            <person name="Pangalinan J."/>
            <person name="Salamov A.A."/>
            <person name="Simmons B.A."/>
            <person name="Magnuson J.K."/>
            <person name="Chen J."/>
            <person name="Drula E."/>
            <person name="Henrissat B."/>
            <person name="Wiebenga A."/>
            <person name="Lubbers R.J."/>
            <person name="Gomes A.C."/>
            <person name="Makela M.R."/>
            <person name="Stajich J."/>
            <person name="Grigoriev I.V."/>
            <person name="Mortensen U.H."/>
            <person name="De Vries R.P."/>
            <person name="Baker S.E."/>
            <person name="Andersen M.R."/>
        </authorList>
    </citation>
    <scope>NUCLEOTIDE SEQUENCE [LARGE SCALE GENOMIC DNA]</scope>
    <source>
        <strain evidence="3 4">CBS 588.65</strain>
    </source>
</reference>
<dbReference type="EMBL" id="JBFXLT010000007">
    <property type="protein sequence ID" value="KAL2820417.1"/>
    <property type="molecule type" value="Genomic_DNA"/>
</dbReference>
<dbReference type="InterPro" id="IPR036457">
    <property type="entry name" value="PPM-type-like_dom_sf"/>
</dbReference>
<dbReference type="Proteomes" id="UP001610334">
    <property type="component" value="Unassembled WGS sequence"/>
</dbReference>
<feature type="region of interest" description="Disordered" evidence="1">
    <location>
        <begin position="75"/>
        <end position="95"/>
    </location>
</feature>
<dbReference type="InterPro" id="IPR001932">
    <property type="entry name" value="PPM-type_phosphatase-like_dom"/>
</dbReference>
<evidence type="ECO:0000259" key="2">
    <source>
        <dbReference type="PROSITE" id="PS51746"/>
    </source>
</evidence>
<sequence>MLLSRIARARPCRAPPTPLFCKHTGGPKSFSAKHSFPHRSSRSKSNPIKYTAITAGLLSSTGLWWLVTSSPANSVPNLSPQTQQHPSTKSSPGLSEDQVTAILSKDAYSYLVRNIPSVDRYDGAQIASNSPCEDTFLHGRFPSPLDDARSGSNSNRWMAWGVFDGHLGRQTADVLQRELVGYVWRRLNALQLSTDQGKGSELEDEVVQQAITRGFVDLDEKIFSTAMAAAAASSTEESLAEKVEKMMPAFAGSCALLSLFNPRTSTLHVACTGDSRAVLAQQNPDGSWTMSPLSTDQTGSNEDEISRVNAEHPNEPAIVRNGRVLGLMVSRAFGDGQWKWPAKVQKELEKRFHGPGLLNSKYEVRTPPYITAEPVVTSTKIEAGRAAFVILATDGLWDFMRSEQAVQLVGGWLDAQVTGRTVVGRVAPAFNEPFDFAHLDKEGVPWGFTEGRTTIQDSNAAVHLMRNALGGSHHELIAGRLAFEPPHSRRVRDDTTVQVVFFNMGSLAGGANGGRDGDRK</sequence>
<dbReference type="Gene3D" id="3.60.40.10">
    <property type="entry name" value="PPM-type phosphatase domain"/>
    <property type="match status" value="1"/>
</dbReference>
<dbReference type="PANTHER" id="PTHR13832:SF792">
    <property type="entry name" value="GM14286P"/>
    <property type="match status" value="1"/>
</dbReference>
<dbReference type="PROSITE" id="PS51746">
    <property type="entry name" value="PPM_2"/>
    <property type="match status" value="1"/>
</dbReference>
<feature type="domain" description="PPM-type phosphatase" evidence="2">
    <location>
        <begin position="128"/>
        <end position="502"/>
    </location>
</feature>
<accession>A0ABR4HY49</accession>
<protein>
    <submittedName>
        <fullName evidence="3">Phosphatase 2C-like domain-containing protein</fullName>
    </submittedName>
</protein>
<evidence type="ECO:0000256" key="1">
    <source>
        <dbReference type="SAM" id="MobiDB-lite"/>
    </source>
</evidence>
<name>A0ABR4HY49_9EURO</name>
<keyword evidence="4" id="KW-1185">Reference proteome</keyword>
<dbReference type="InterPro" id="IPR015655">
    <property type="entry name" value="PP2C"/>
</dbReference>
<organism evidence="3 4">
    <name type="scientific">Aspergillus granulosus</name>
    <dbReference type="NCBI Taxonomy" id="176169"/>
    <lineage>
        <taxon>Eukaryota</taxon>
        <taxon>Fungi</taxon>
        <taxon>Dikarya</taxon>
        <taxon>Ascomycota</taxon>
        <taxon>Pezizomycotina</taxon>
        <taxon>Eurotiomycetes</taxon>
        <taxon>Eurotiomycetidae</taxon>
        <taxon>Eurotiales</taxon>
        <taxon>Aspergillaceae</taxon>
        <taxon>Aspergillus</taxon>
        <taxon>Aspergillus subgen. Nidulantes</taxon>
    </lineage>
</organism>
<dbReference type="SMART" id="SM00332">
    <property type="entry name" value="PP2Cc"/>
    <property type="match status" value="1"/>
</dbReference>
<comment type="caution">
    <text evidence="3">The sequence shown here is derived from an EMBL/GenBank/DDBJ whole genome shotgun (WGS) entry which is preliminary data.</text>
</comment>
<feature type="compositionally biased region" description="Polar residues" evidence="1">
    <location>
        <begin position="75"/>
        <end position="93"/>
    </location>
</feature>
<evidence type="ECO:0000313" key="3">
    <source>
        <dbReference type="EMBL" id="KAL2820417.1"/>
    </source>
</evidence>
<dbReference type="PANTHER" id="PTHR13832">
    <property type="entry name" value="PROTEIN PHOSPHATASE 2C"/>
    <property type="match status" value="1"/>
</dbReference>
<gene>
    <name evidence="3" type="ORF">BJX63DRAFT_313490</name>
</gene>